<evidence type="ECO:0000256" key="1">
    <source>
        <dbReference type="SAM" id="MobiDB-lite"/>
    </source>
</evidence>
<sequence>MTGAEQRIFENLKAGEEIPPAQRTSFCLRDTTKYVEFQLSPPLASIKPSTSNKRSTADTEPDITILKNRGRKPGTVNKEYVN</sequence>
<organism evidence="2 3">
    <name type="scientific">Brachionus plicatilis</name>
    <name type="common">Marine rotifer</name>
    <name type="synonym">Brachionus muelleri</name>
    <dbReference type="NCBI Taxonomy" id="10195"/>
    <lineage>
        <taxon>Eukaryota</taxon>
        <taxon>Metazoa</taxon>
        <taxon>Spiralia</taxon>
        <taxon>Gnathifera</taxon>
        <taxon>Rotifera</taxon>
        <taxon>Eurotatoria</taxon>
        <taxon>Monogononta</taxon>
        <taxon>Pseudotrocha</taxon>
        <taxon>Ploima</taxon>
        <taxon>Brachionidae</taxon>
        <taxon>Brachionus</taxon>
    </lineage>
</organism>
<keyword evidence="3" id="KW-1185">Reference proteome</keyword>
<gene>
    <name evidence="2" type="ORF">BpHYR1_005443</name>
</gene>
<dbReference type="EMBL" id="REGN01007655">
    <property type="protein sequence ID" value="RNA05631.1"/>
    <property type="molecule type" value="Genomic_DNA"/>
</dbReference>
<dbReference type="AlphaFoldDB" id="A0A3M7Q3S7"/>
<protein>
    <submittedName>
        <fullName evidence="2">Uncharacterized protein</fullName>
    </submittedName>
</protein>
<comment type="caution">
    <text evidence="2">The sequence shown here is derived from an EMBL/GenBank/DDBJ whole genome shotgun (WGS) entry which is preliminary data.</text>
</comment>
<evidence type="ECO:0000313" key="2">
    <source>
        <dbReference type="EMBL" id="RNA05631.1"/>
    </source>
</evidence>
<accession>A0A3M7Q3S7</accession>
<proteinExistence type="predicted"/>
<name>A0A3M7Q3S7_BRAPC</name>
<feature type="region of interest" description="Disordered" evidence="1">
    <location>
        <begin position="43"/>
        <end position="82"/>
    </location>
</feature>
<dbReference type="Proteomes" id="UP000276133">
    <property type="component" value="Unassembled WGS sequence"/>
</dbReference>
<reference evidence="2 3" key="1">
    <citation type="journal article" date="2018" name="Sci. Rep.">
        <title>Genomic signatures of local adaptation to the degree of environmental predictability in rotifers.</title>
        <authorList>
            <person name="Franch-Gras L."/>
            <person name="Hahn C."/>
            <person name="Garcia-Roger E.M."/>
            <person name="Carmona M.J."/>
            <person name="Serra M."/>
            <person name="Gomez A."/>
        </authorList>
    </citation>
    <scope>NUCLEOTIDE SEQUENCE [LARGE SCALE GENOMIC DNA]</scope>
    <source>
        <strain evidence="2">HYR1</strain>
    </source>
</reference>
<evidence type="ECO:0000313" key="3">
    <source>
        <dbReference type="Proteomes" id="UP000276133"/>
    </source>
</evidence>